<feature type="domain" description="Fe/B12 periplasmic-binding" evidence="1">
    <location>
        <begin position="101"/>
        <end position="383"/>
    </location>
</feature>
<sequence length="398" mass="42895">MEFLWTSSTLGMAAVPVCRERRSIRKEVSGGRAGMEAFSRMSIKNIALPGPALILPVLVLALLAAVCSASSGDTNKTGTDGTVTITDMLGRKVTMPKTIHRVLALHPIPTGLLAILAPQDQVSIDSYFQRSLKTHDLYTDDEYKRLSNLPVTGVYFTGISAEQIIELHPDVVITMVNDKNIDREQQQTGIPFFAVSKAPTSSYETTIRLVGQIVGQQKRAGEMAGFWAETVQSVENTTAKTTRHPTVLYTGKNGHTTSVPGRNTVFGSTIDTAGGQSVGDELPSAFASNESNPVSMEQVVKWNPDIIIASGAASRNTIMTDPQWHALKAVQTGHVYAPRAFAGLDGLQAVLGMVWTQGVLIEGDDAAAEARLTSLMQSYYQLFYGHTLTASQIGEPAR</sequence>
<dbReference type="AlphaFoldDB" id="A0A372IQB0"/>
<name>A0A372IQB0_9BACT</name>
<proteinExistence type="predicted"/>
<gene>
    <name evidence="2" type="ORF">D0Y96_10700</name>
</gene>
<dbReference type="Gene3D" id="3.40.50.1980">
    <property type="entry name" value="Nitrogenase molybdenum iron protein domain"/>
    <property type="match status" value="2"/>
</dbReference>
<dbReference type="Gene3D" id="1.20.58.2180">
    <property type="match status" value="1"/>
</dbReference>
<organism evidence="2 3">
    <name type="scientific">Paracidobacterium acidisoli</name>
    <dbReference type="NCBI Taxonomy" id="2303751"/>
    <lineage>
        <taxon>Bacteria</taxon>
        <taxon>Pseudomonadati</taxon>
        <taxon>Acidobacteriota</taxon>
        <taxon>Terriglobia</taxon>
        <taxon>Terriglobales</taxon>
        <taxon>Acidobacteriaceae</taxon>
        <taxon>Paracidobacterium</taxon>
    </lineage>
</organism>
<evidence type="ECO:0000313" key="3">
    <source>
        <dbReference type="Proteomes" id="UP000264702"/>
    </source>
</evidence>
<reference evidence="2 3" key="1">
    <citation type="submission" date="2018-08" db="EMBL/GenBank/DDBJ databases">
        <title>Acidipila sp. 4G-K13, an acidobacterium isolated from forest soil.</title>
        <authorList>
            <person name="Gao Z.-H."/>
            <person name="Qiu L.-H."/>
        </authorList>
    </citation>
    <scope>NUCLEOTIDE SEQUENCE [LARGE SCALE GENOMIC DNA]</scope>
    <source>
        <strain evidence="2 3">4G-K13</strain>
    </source>
</reference>
<dbReference type="PROSITE" id="PS50983">
    <property type="entry name" value="FE_B12_PBP"/>
    <property type="match status" value="1"/>
</dbReference>
<dbReference type="InterPro" id="IPR002491">
    <property type="entry name" value="ABC_transptr_periplasmic_BD"/>
</dbReference>
<accession>A0A372IQB0</accession>
<dbReference type="PANTHER" id="PTHR30535">
    <property type="entry name" value="VITAMIN B12-BINDING PROTEIN"/>
    <property type="match status" value="1"/>
</dbReference>
<comment type="caution">
    <text evidence="2">The sequence shown here is derived from an EMBL/GenBank/DDBJ whole genome shotgun (WGS) entry which is preliminary data.</text>
</comment>
<dbReference type="EMBL" id="QVQT01000003">
    <property type="protein sequence ID" value="RFU17150.1"/>
    <property type="molecule type" value="Genomic_DNA"/>
</dbReference>
<dbReference type="SUPFAM" id="SSF53807">
    <property type="entry name" value="Helical backbone' metal receptor"/>
    <property type="match status" value="1"/>
</dbReference>
<dbReference type="PANTHER" id="PTHR30535:SF34">
    <property type="entry name" value="MOLYBDATE-BINDING PROTEIN MOLA"/>
    <property type="match status" value="1"/>
</dbReference>
<dbReference type="InterPro" id="IPR050902">
    <property type="entry name" value="ABC_Transporter_SBP"/>
</dbReference>
<dbReference type="Pfam" id="PF01497">
    <property type="entry name" value="Peripla_BP_2"/>
    <property type="match status" value="1"/>
</dbReference>
<protein>
    <recommendedName>
        <fullName evidence="1">Fe/B12 periplasmic-binding domain-containing protein</fullName>
    </recommendedName>
</protein>
<dbReference type="Proteomes" id="UP000264702">
    <property type="component" value="Unassembled WGS sequence"/>
</dbReference>
<evidence type="ECO:0000313" key="2">
    <source>
        <dbReference type="EMBL" id="RFU17150.1"/>
    </source>
</evidence>
<evidence type="ECO:0000259" key="1">
    <source>
        <dbReference type="PROSITE" id="PS50983"/>
    </source>
</evidence>
<keyword evidence="3" id="KW-1185">Reference proteome</keyword>